<keyword evidence="10 12" id="KW-0443">Lipid metabolism</keyword>
<evidence type="ECO:0000313" key="13">
    <source>
        <dbReference type="EMBL" id="MBC8178559.1"/>
    </source>
</evidence>
<comment type="function">
    <text evidence="2 12">Catalyzes the hydrolysis of UDP-3-O-myristoyl-N-acetylglucosamine to form UDP-3-O-myristoylglucosamine and acetate, the committed step in lipid A biosynthesis.</text>
</comment>
<dbReference type="HAMAP" id="MF_00388">
    <property type="entry name" value="LpxC"/>
    <property type="match status" value="1"/>
</dbReference>
<dbReference type="EC" id="3.5.1.108" evidence="4 12"/>
<evidence type="ECO:0000256" key="3">
    <source>
        <dbReference type="ARBA" id="ARBA00005002"/>
    </source>
</evidence>
<dbReference type="AlphaFoldDB" id="A0A8J6N2Z6"/>
<dbReference type="GO" id="GO:0009245">
    <property type="term" value="P:lipid A biosynthetic process"/>
    <property type="evidence" value="ECO:0007669"/>
    <property type="project" value="UniProtKB-UniRule"/>
</dbReference>
<dbReference type="InterPro" id="IPR020568">
    <property type="entry name" value="Ribosomal_Su5_D2-typ_SF"/>
</dbReference>
<evidence type="ECO:0000256" key="5">
    <source>
        <dbReference type="ARBA" id="ARBA00022516"/>
    </source>
</evidence>
<keyword evidence="9 12" id="KW-0862">Zinc</keyword>
<dbReference type="EMBL" id="JACNJD010000288">
    <property type="protein sequence ID" value="MBC8178559.1"/>
    <property type="molecule type" value="Genomic_DNA"/>
</dbReference>
<dbReference type="GO" id="GO:0103117">
    <property type="term" value="F:UDP-3-O-acyl-N-acetylglucosamine deacetylase activity"/>
    <property type="evidence" value="ECO:0007669"/>
    <property type="project" value="UniProtKB-UniRule"/>
</dbReference>
<dbReference type="SUPFAM" id="SSF54211">
    <property type="entry name" value="Ribosomal protein S5 domain 2-like"/>
    <property type="match status" value="2"/>
</dbReference>
<accession>A0A8J6N2Z6</accession>
<evidence type="ECO:0000256" key="11">
    <source>
        <dbReference type="ARBA" id="ARBA00024535"/>
    </source>
</evidence>
<dbReference type="UniPathway" id="UPA00359">
    <property type="reaction ID" value="UER00478"/>
</dbReference>
<gene>
    <name evidence="12" type="primary">lpxC</name>
    <name evidence="13" type="ORF">H8E19_14230</name>
</gene>
<evidence type="ECO:0000256" key="2">
    <source>
        <dbReference type="ARBA" id="ARBA00002923"/>
    </source>
</evidence>
<comment type="cofactor">
    <cofactor evidence="1 12">
        <name>Zn(2+)</name>
        <dbReference type="ChEBI" id="CHEBI:29105"/>
    </cofactor>
</comment>
<evidence type="ECO:0000256" key="6">
    <source>
        <dbReference type="ARBA" id="ARBA00022556"/>
    </source>
</evidence>
<dbReference type="NCBIfam" id="TIGR00325">
    <property type="entry name" value="lpxC"/>
    <property type="match status" value="1"/>
</dbReference>
<organism evidence="13 14">
    <name type="scientific">Candidatus Desulfacyla euxinica</name>
    <dbReference type="NCBI Taxonomy" id="2841693"/>
    <lineage>
        <taxon>Bacteria</taxon>
        <taxon>Deltaproteobacteria</taxon>
        <taxon>Candidatus Desulfacyla</taxon>
    </lineage>
</organism>
<keyword evidence="5 12" id="KW-0444">Lipid biosynthesis</keyword>
<evidence type="ECO:0000313" key="14">
    <source>
        <dbReference type="Proteomes" id="UP000650524"/>
    </source>
</evidence>
<evidence type="ECO:0000256" key="8">
    <source>
        <dbReference type="ARBA" id="ARBA00022801"/>
    </source>
</evidence>
<evidence type="ECO:0000256" key="12">
    <source>
        <dbReference type="HAMAP-Rule" id="MF_00388"/>
    </source>
</evidence>
<dbReference type="PANTHER" id="PTHR33694:SF1">
    <property type="entry name" value="UDP-3-O-ACYL-N-ACETYLGLUCOSAMINE DEACETYLASE 1, MITOCHONDRIAL-RELATED"/>
    <property type="match status" value="1"/>
</dbReference>
<feature type="binding site" evidence="12">
    <location>
        <position position="240"/>
    </location>
    <ligand>
        <name>Zn(2+)</name>
        <dbReference type="ChEBI" id="CHEBI:29105"/>
    </ligand>
</feature>
<dbReference type="PANTHER" id="PTHR33694">
    <property type="entry name" value="UDP-3-O-ACYL-N-ACETYLGLUCOSAMINE DEACETYLASE 1, MITOCHONDRIAL-RELATED"/>
    <property type="match status" value="1"/>
</dbReference>
<dbReference type="Gene3D" id="3.30.230.20">
    <property type="entry name" value="lpxc deacetylase, domain 1"/>
    <property type="match status" value="1"/>
</dbReference>
<sequence length="309" mass="34633">MDYKQRTLKDEIGCTGIGLHSGEKIRINIRPAPCDTGIRFVRTDLSGHPIIEARFDNVFDTTLATSIGFDGCRVSTIEHLMAAFYGLGIDNAVVELDGPEVPIMDGSSAPFVFLVKSAGIKEQKDPKRFIVIKKTFKIDDGNRSISVYPSKELKISYMIDFQHPLLRNQEFELRFSGGDFVREISKARTFGFLKDVETLKANGLARGGSLDNAVVIDDFRIINEDGLRYKDEFVRHKILDFIGDLSLIQSPIIGHFVVKKSGHFLNQQMLTSLMQSKRHWKEYAFVSPEECSKNSVNIPAFGLPEPALG</sequence>
<evidence type="ECO:0000256" key="9">
    <source>
        <dbReference type="ARBA" id="ARBA00022833"/>
    </source>
</evidence>
<dbReference type="InterPro" id="IPR015870">
    <property type="entry name" value="UDP-acyl_N-AcGlcN_deAcase_N"/>
</dbReference>
<evidence type="ECO:0000256" key="10">
    <source>
        <dbReference type="ARBA" id="ARBA00023098"/>
    </source>
</evidence>
<comment type="caution">
    <text evidence="13">The sequence shown here is derived from an EMBL/GenBank/DDBJ whole genome shotgun (WGS) entry which is preliminary data.</text>
</comment>
<keyword evidence="8 12" id="KW-0378">Hydrolase</keyword>
<feature type="active site" description="Proton donor" evidence="12">
    <location>
        <position position="263"/>
    </location>
</feature>
<dbReference type="InterPro" id="IPR004463">
    <property type="entry name" value="UDP-acyl_GlcNac_deAcase"/>
</dbReference>
<comment type="similarity">
    <text evidence="12">Belongs to the LpxC family.</text>
</comment>
<evidence type="ECO:0000256" key="1">
    <source>
        <dbReference type="ARBA" id="ARBA00001947"/>
    </source>
</evidence>
<keyword evidence="6 12" id="KW-0441">Lipid A biosynthesis</keyword>
<comment type="catalytic activity">
    <reaction evidence="11 12">
        <text>a UDP-3-O-[(3R)-3-hydroxyacyl]-N-acetyl-alpha-D-glucosamine + H2O = a UDP-3-O-[(3R)-3-hydroxyacyl]-alpha-D-glucosamine + acetate</text>
        <dbReference type="Rhea" id="RHEA:67816"/>
        <dbReference type="ChEBI" id="CHEBI:15377"/>
        <dbReference type="ChEBI" id="CHEBI:30089"/>
        <dbReference type="ChEBI" id="CHEBI:137740"/>
        <dbReference type="ChEBI" id="CHEBI:173225"/>
        <dbReference type="EC" id="3.5.1.108"/>
    </reaction>
</comment>
<evidence type="ECO:0000256" key="7">
    <source>
        <dbReference type="ARBA" id="ARBA00022723"/>
    </source>
</evidence>
<dbReference type="Proteomes" id="UP000650524">
    <property type="component" value="Unassembled WGS sequence"/>
</dbReference>
<reference evidence="13 14" key="1">
    <citation type="submission" date="2020-08" db="EMBL/GenBank/DDBJ databases">
        <title>Bridging the membrane lipid divide: bacteria of the FCB group superphylum have the potential to synthesize archaeal ether lipids.</title>
        <authorList>
            <person name="Villanueva L."/>
            <person name="Von Meijenfeldt F.A.B."/>
            <person name="Westbye A.B."/>
            <person name="Yadav S."/>
            <person name="Hopmans E.C."/>
            <person name="Dutilh B.E."/>
            <person name="Sinninghe Damste J.S."/>
        </authorList>
    </citation>
    <scope>NUCLEOTIDE SEQUENCE [LARGE SCALE GENOMIC DNA]</scope>
    <source>
        <strain evidence="13">NIOZ-UU27</strain>
    </source>
</reference>
<protein>
    <recommendedName>
        <fullName evidence="4 12">UDP-3-O-acyl-N-acetylglucosamine deacetylase</fullName>
        <shortName evidence="12">UDP-3-O-acyl-GlcNAc deacetylase</shortName>
        <ecNumber evidence="4 12">3.5.1.108</ecNumber>
    </recommendedName>
    <alternativeName>
        <fullName evidence="12">UDP-3-O-[R-3-hydroxymyristoyl]-N-acetylglucosamine deacetylase</fullName>
    </alternativeName>
</protein>
<dbReference type="Pfam" id="PF03331">
    <property type="entry name" value="LpxC"/>
    <property type="match status" value="1"/>
</dbReference>
<feature type="binding site" evidence="12">
    <location>
        <position position="236"/>
    </location>
    <ligand>
        <name>Zn(2+)</name>
        <dbReference type="ChEBI" id="CHEBI:29105"/>
    </ligand>
</feature>
<comment type="pathway">
    <text evidence="3 12">Glycolipid biosynthesis; lipid IV(A) biosynthesis; lipid IV(A) from (3R)-3-hydroxytetradecanoyl-[acyl-carrier-protein] and UDP-N-acetyl-alpha-D-glucosamine: step 2/6.</text>
</comment>
<dbReference type="Gene3D" id="3.30.1700.10">
    <property type="entry name" value="lpxc deacetylase, domain 2"/>
    <property type="match status" value="1"/>
</dbReference>
<proteinExistence type="inferred from homology"/>
<dbReference type="InterPro" id="IPR011334">
    <property type="entry name" value="UDP-acyl_GlcNac_deAcase_C"/>
</dbReference>
<name>A0A8J6N2Z6_9DELT</name>
<dbReference type="GO" id="GO:0016020">
    <property type="term" value="C:membrane"/>
    <property type="evidence" value="ECO:0007669"/>
    <property type="project" value="GOC"/>
</dbReference>
<dbReference type="GO" id="GO:0046872">
    <property type="term" value="F:metal ion binding"/>
    <property type="evidence" value="ECO:0007669"/>
    <property type="project" value="UniProtKB-KW"/>
</dbReference>
<feature type="binding site" evidence="12">
    <location>
        <position position="79"/>
    </location>
    <ligand>
        <name>Zn(2+)</name>
        <dbReference type="ChEBI" id="CHEBI:29105"/>
    </ligand>
</feature>
<evidence type="ECO:0000256" key="4">
    <source>
        <dbReference type="ARBA" id="ARBA00012745"/>
    </source>
</evidence>
<keyword evidence="7 12" id="KW-0479">Metal-binding</keyword>